<evidence type="ECO:0000256" key="11">
    <source>
        <dbReference type="SAM" id="MobiDB-lite"/>
    </source>
</evidence>
<evidence type="ECO:0000256" key="13">
    <source>
        <dbReference type="SAM" id="SignalP"/>
    </source>
</evidence>
<dbReference type="PANTHER" id="PTHR18966">
    <property type="entry name" value="IONOTROPIC GLUTAMATE RECEPTOR"/>
    <property type="match status" value="1"/>
</dbReference>
<keyword evidence="3 12" id="KW-0812">Transmembrane</keyword>
<keyword evidence="10" id="KW-0407">Ion channel</keyword>
<proteinExistence type="predicted"/>
<feature type="domain" description="Ionotropic glutamate receptor C-terminal" evidence="14">
    <location>
        <begin position="1"/>
        <end position="168"/>
    </location>
</feature>
<keyword evidence="5" id="KW-0406">Ion transport</keyword>
<keyword evidence="16" id="KW-1185">Reference proteome</keyword>
<evidence type="ECO:0000256" key="4">
    <source>
        <dbReference type="ARBA" id="ARBA00022989"/>
    </source>
</evidence>
<evidence type="ECO:0000256" key="7">
    <source>
        <dbReference type="ARBA" id="ARBA00023170"/>
    </source>
</evidence>
<dbReference type="SUPFAM" id="SSF53850">
    <property type="entry name" value="Periplasmic binding protein-like II"/>
    <property type="match status" value="1"/>
</dbReference>
<dbReference type="InterPro" id="IPR015683">
    <property type="entry name" value="Ionotropic_Glu_rcpt"/>
</dbReference>
<evidence type="ECO:0000256" key="6">
    <source>
        <dbReference type="ARBA" id="ARBA00023136"/>
    </source>
</evidence>
<dbReference type="SMART" id="SM00079">
    <property type="entry name" value="PBPe"/>
    <property type="match status" value="1"/>
</dbReference>
<comment type="caution">
    <text evidence="15">The sequence shown here is derived from an EMBL/GenBank/DDBJ whole genome shotgun (WGS) entry which is preliminary data.</text>
</comment>
<evidence type="ECO:0000256" key="5">
    <source>
        <dbReference type="ARBA" id="ARBA00023065"/>
    </source>
</evidence>
<sequence length="266" mass="29271">MFVVVFLVTYTASLTNLLRVGPTPLEDEQYVRILGLEDLAKQKDINFGFVEGGATQAYFKDAQVPYLRRIWEDVTKKSHTLAVNDGIHRVRESLDSAPFAFIMESAMARYMLRQKPCDLYMVGDLTITGSYALAYTPGWDLAQKVDVALLQMRENGMFKVLEDKWFTGPCDNNVLDPTITEKIKVSPFYAVTLGSFSGVLVVLLAGVFLGALVTIIEVCIFRKAEMSSDDEASTPMKGREEGTVAVKGSKNAKPAGGTGTENVTDV</sequence>
<dbReference type="InterPro" id="IPR001320">
    <property type="entry name" value="Iontro_rcpt_C"/>
</dbReference>
<organism evidence="15 16">
    <name type="scientific">Littorina saxatilis</name>
    <dbReference type="NCBI Taxonomy" id="31220"/>
    <lineage>
        <taxon>Eukaryota</taxon>
        <taxon>Metazoa</taxon>
        <taxon>Spiralia</taxon>
        <taxon>Lophotrochozoa</taxon>
        <taxon>Mollusca</taxon>
        <taxon>Gastropoda</taxon>
        <taxon>Caenogastropoda</taxon>
        <taxon>Littorinimorpha</taxon>
        <taxon>Littorinoidea</taxon>
        <taxon>Littorinidae</taxon>
        <taxon>Littorina</taxon>
    </lineage>
</organism>
<dbReference type="Proteomes" id="UP001374579">
    <property type="component" value="Unassembled WGS sequence"/>
</dbReference>
<evidence type="ECO:0000256" key="12">
    <source>
        <dbReference type="SAM" id="Phobius"/>
    </source>
</evidence>
<dbReference type="Gene3D" id="3.40.190.10">
    <property type="entry name" value="Periplasmic binding protein-like II"/>
    <property type="match status" value="1"/>
</dbReference>
<comment type="subcellular location">
    <subcellularLocation>
        <location evidence="1">Membrane</location>
        <topology evidence="1">Multi-pass membrane protein</topology>
    </subcellularLocation>
</comment>
<feature type="signal peptide" evidence="13">
    <location>
        <begin position="1"/>
        <end position="15"/>
    </location>
</feature>
<dbReference type="AlphaFoldDB" id="A0AAN9BG23"/>
<accession>A0AAN9BG23</accession>
<feature type="region of interest" description="Disordered" evidence="11">
    <location>
        <begin position="230"/>
        <end position="266"/>
    </location>
</feature>
<protein>
    <recommendedName>
        <fullName evidence="14">Ionotropic glutamate receptor C-terminal domain-containing protein</fullName>
    </recommendedName>
</protein>
<name>A0AAN9BG23_9CAEN</name>
<keyword evidence="13" id="KW-0732">Signal</keyword>
<evidence type="ECO:0000256" key="3">
    <source>
        <dbReference type="ARBA" id="ARBA00022692"/>
    </source>
</evidence>
<keyword evidence="2" id="KW-0813">Transport</keyword>
<evidence type="ECO:0000259" key="14">
    <source>
        <dbReference type="SMART" id="SM00079"/>
    </source>
</evidence>
<dbReference type="EMBL" id="JBAMIC010000008">
    <property type="protein sequence ID" value="KAK7104094.1"/>
    <property type="molecule type" value="Genomic_DNA"/>
</dbReference>
<evidence type="ECO:0000256" key="2">
    <source>
        <dbReference type="ARBA" id="ARBA00022448"/>
    </source>
</evidence>
<feature type="chain" id="PRO_5042888613" description="Ionotropic glutamate receptor C-terminal domain-containing protein" evidence="13">
    <location>
        <begin position="16"/>
        <end position="266"/>
    </location>
</feature>
<evidence type="ECO:0000256" key="8">
    <source>
        <dbReference type="ARBA" id="ARBA00023180"/>
    </source>
</evidence>
<reference evidence="15 16" key="1">
    <citation type="submission" date="2024-02" db="EMBL/GenBank/DDBJ databases">
        <title>Chromosome-scale genome assembly of the rough periwinkle Littorina saxatilis.</title>
        <authorList>
            <person name="De Jode A."/>
            <person name="Faria R."/>
            <person name="Formenti G."/>
            <person name="Sims Y."/>
            <person name="Smith T.P."/>
            <person name="Tracey A."/>
            <person name="Wood J.M.D."/>
            <person name="Zagrodzka Z.B."/>
            <person name="Johannesson K."/>
            <person name="Butlin R.K."/>
            <person name="Leder E.H."/>
        </authorList>
    </citation>
    <scope>NUCLEOTIDE SEQUENCE [LARGE SCALE GENOMIC DNA]</scope>
    <source>
        <strain evidence="15">Snail1</strain>
        <tissue evidence="15">Muscle</tissue>
    </source>
</reference>
<keyword evidence="6 12" id="KW-0472">Membrane</keyword>
<keyword evidence="7" id="KW-0675">Receptor</keyword>
<keyword evidence="4 12" id="KW-1133">Transmembrane helix</keyword>
<evidence type="ECO:0000313" key="16">
    <source>
        <dbReference type="Proteomes" id="UP001374579"/>
    </source>
</evidence>
<evidence type="ECO:0000256" key="10">
    <source>
        <dbReference type="ARBA" id="ARBA00023303"/>
    </source>
</evidence>
<dbReference type="GO" id="GO:0016020">
    <property type="term" value="C:membrane"/>
    <property type="evidence" value="ECO:0007669"/>
    <property type="project" value="UniProtKB-SubCell"/>
</dbReference>
<feature type="transmembrane region" description="Helical" evidence="12">
    <location>
        <begin position="188"/>
        <end position="216"/>
    </location>
</feature>
<evidence type="ECO:0000313" key="15">
    <source>
        <dbReference type="EMBL" id="KAK7104094.1"/>
    </source>
</evidence>
<keyword evidence="8" id="KW-0325">Glycoprotein</keyword>
<evidence type="ECO:0000256" key="1">
    <source>
        <dbReference type="ARBA" id="ARBA00004141"/>
    </source>
</evidence>
<gene>
    <name evidence="15" type="ORF">V1264_018864</name>
</gene>
<dbReference type="GO" id="GO:0015276">
    <property type="term" value="F:ligand-gated monoatomic ion channel activity"/>
    <property type="evidence" value="ECO:0007669"/>
    <property type="project" value="InterPro"/>
</dbReference>
<evidence type="ECO:0000256" key="9">
    <source>
        <dbReference type="ARBA" id="ARBA00023286"/>
    </source>
</evidence>
<keyword evidence="9" id="KW-1071">Ligand-gated ion channel</keyword>